<dbReference type="SUPFAM" id="SSF63380">
    <property type="entry name" value="Riboflavin synthase domain-like"/>
    <property type="match status" value="1"/>
</dbReference>
<dbReference type="InterPro" id="IPR013112">
    <property type="entry name" value="FAD-bd_8"/>
</dbReference>
<gene>
    <name evidence="15" type="ORF">ARHIZOSPH14_22790</name>
</gene>
<comment type="caution">
    <text evidence="15">The sequence shown here is derived from an EMBL/GenBank/DDBJ whole genome shotgun (WGS) entry which is preliminary data.</text>
</comment>
<evidence type="ECO:0000256" key="9">
    <source>
        <dbReference type="ARBA" id="ARBA00023002"/>
    </source>
</evidence>
<evidence type="ECO:0000256" key="4">
    <source>
        <dbReference type="ARBA" id="ARBA00022692"/>
    </source>
</evidence>
<proteinExistence type="predicted"/>
<keyword evidence="8 13" id="KW-1133">Transmembrane helix</keyword>
<dbReference type="GO" id="GO:0051537">
    <property type="term" value="F:2 iron, 2 sulfur cluster binding"/>
    <property type="evidence" value="ECO:0007669"/>
    <property type="project" value="UniProtKB-KW"/>
</dbReference>
<keyword evidence="4 13" id="KW-0812">Transmembrane</keyword>
<evidence type="ECO:0000256" key="6">
    <source>
        <dbReference type="ARBA" id="ARBA00022723"/>
    </source>
</evidence>
<evidence type="ECO:0000256" key="2">
    <source>
        <dbReference type="ARBA" id="ARBA00004141"/>
    </source>
</evidence>
<dbReference type="AlphaFoldDB" id="A0A9W6FRU2"/>
<accession>A0A9W6FRU2</accession>
<evidence type="ECO:0000313" key="15">
    <source>
        <dbReference type="EMBL" id="GLI28037.1"/>
    </source>
</evidence>
<keyword evidence="7" id="KW-0274">FAD</keyword>
<dbReference type="PANTHER" id="PTHR47354:SF8">
    <property type="entry name" value="1,2-PHENYLACETYL-COA EPOXIDASE, SUBUNIT E"/>
    <property type="match status" value="1"/>
</dbReference>
<evidence type="ECO:0000256" key="7">
    <source>
        <dbReference type="ARBA" id="ARBA00022827"/>
    </source>
</evidence>
<feature type="transmembrane region" description="Helical" evidence="13">
    <location>
        <begin position="65"/>
        <end position="89"/>
    </location>
</feature>
<feature type="transmembrane region" description="Helical" evidence="13">
    <location>
        <begin position="213"/>
        <end position="233"/>
    </location>
</feature>
<keyword evidence="11" id="KW-0411">Iron-sulfur</keyword>
<reference evidence="15" key="1">
    <citation type="submission" date="2022-12" db="EMBL/GenBank/DDBJ databases">
        <title>Reference genome sequencing for broad-spectrum identification of bacterial and archaeal isolates by mass spectrometry.</title>
        <authorList>
            <person name="Sekiguchi Y."/>
            <person name="Tourlousse D.M."/>
        </authorList>
    </citation>
    <scope>NUCLEOTIDE SEQUENCE</scope>
    <source>
        <strain evidence="15">14</strain>
    </source>
</reference>
<keyword evidence="12 13" id="KW-0472">Membrane</keyword>
<name>A0A9W6FRU2_9MICO</name>
<feature type="transmembrane region" description="Helical" evidence="13">
    <location>
        <begin position="182"/>
        <end position="201"/>
    </location>
</feature>
<dbReference type="GO" id="GO:0046872">
    <property type="term" value="F:metal ion binding"/>
    <property type="evidence" value="ECO:0007669"/>
    <property type="project" value="UniProtKB-KW"/>
</dbReference>
<evidence type="ECO:0000256" key="11">
    <source>
        <dbReference type="ARBA" id="ARBA00023014"/>
    </source>
</evidence>
<dbReference type="EMBL" id="BSDP01000001">
    <property type="protein sequence ID" value="GLI28037.1"/>
    <property type="molecule type" value="Genomic_DNA"/>
</dbReference>
<dbReference type="GO" id="GO:0016491">
    <property type="term" value="F:oxidoreductase activity"/>
    <property type="evidence" value="ECO:0007669"/>
    <property type="project" value="UniProtKB-KW"/>
</dbReference>
<dbReference type="RefSeq" id="WP_281885062.1">
    <property type="nucleotide sequence ID" value="NZ_BSDP01000001.1"/>
</dbReference>
<dbReference type="Pfam" id="PF08022">
    <property type="entry name" value="FAD_binding_8"/>
    <property type="match status" value="1"/>
</dbReference>
<evidence type="ECO:0000313" key="16">
    <source>
        <dbReference type="Proteomes" id="UP001144396"/>
    </source>
</evidence>
<dbReference type="Gene3D" id="3.40.50.80">
    <property type="entry name" value="Nucleotide-binding domain of ferredoxin-NADP reductase (FNR) module"/>
    <property type="match status" value="1"/>
</dbReference>
<evidence type="ECO:0000256" key="12">
    <source>
        <dbReference type="ARBA" id="ARBA00023136"/>
    </source>
</evidence>
<protein>
    <submittedName>
        <fullName evidence="15">Oxidoreductase</fullName>
    </submittedName>
</protein>
<evidence type="ECO:0000256" key="10">
    <source>
        <dbReference type="ARBA" id="ARBA00023004"/>
    </source>
</evidence>
<dbReference type="PRINTS" id="PR00410">
    <property type="entry name" value="PHEHYDRXLASE"/>
</dbReference>
<evidence type="ECO:0000256" key="8">
    <source>
        <dbReference type="ARBA" id="ARBA00022989"/>
    </source>
</evidence>
<evidence type="ECO:0000256" key="5">
    <source>
        <dbReference type="ARBA" id="ARBA00022714"/>
    </source>
</evidence>
<feature type="transmembrane region" description="Helical" evidence="13">
    <location>
        <begin position="34"/>
        <end position="53"/>
    </location>
</feature>
<dbReference type="CDD" id="cd06198">
    <property type="entry name" value="FNR_like_3"/>
    <property type="match status" value="1"/>
</dbReference>
<sequence>MALLHHDARRTGLRARSLGEYAPRAARRRLHEDLIQAGIVTSVAVVIALYIADGGLSRITGIGDAVGALGIAAGLVGTDLVLIMLLLAARTPFVDRTIGHDRAMAIHGSLGKPAFLLIVAHVVLLLASYAMASGADLVTEAVAMWSLPDMPLAVLGFALMGVVVVTSLVAVRRRFRYEVWHLVHLSAYAAALAALPHQFSLGGMFAEGTWQRWFWMAAIAAVLAALLVFRFAMPVVQTLRHRLEVIGIEPLADGVVSIVMTGRRLDALAARGGQFFIWRFLAGGQWWQAHPYSLSEAPRPDRLRITVRALGDGSASLARIRPGTRVAIEGPYGVFTDDARTSERIAFIGAGIGVTPIRSMLEDARFRPGQATVVLRSPDDAPPYLFDEIAGLCRAKGATCITVPGPRGRSGWLTDAADAAGHSLVGFVPDARDTDLYICGPRDWADHVVADAAAAGVPEERIHRERFDW</sequence>
<dbReference type="PROSITE" id="PS51384">
    <property type="entry name" value="FAD_FR"/>
    <property type="match status" value="1"/>
</dbReference>
<evidence type="ECO:0000256" key="3">
    <source>
        <dbReference type="ARBA" id="ARBA00022630"/>
    </source>
</evidence>
<keyword evidence="9" id="KW-0560">Oxidoreductase</keyword>
<keyword evidence="16" id="KW-1185">Reference proteome</keyword>
<dbReference type="InterPro" id="IPR013130">
    <property type="entry name" value="Fe3_Rdtase_TM_dom"/>
</dbReference>
<dbReference type="GO" id="GO:0016020">
    <property type="term" value="C:membrane"/>
    <property type="evidence" value="ECO:0007669"/>
    <property type="project" value="UniProtKB-SubCell"/>
</dbReference>
<keyword evidence="6" id="KW-0479">Metal-binding</keyword>
<dbReference type="InterPro" id="IPR050415">
    <property type="entry name" value="MRET"/>
</dbReference>
<keyword evidence="5" id="KW-0001">2Fe-2S</keyword>
<dbReference type="InterPro" id="IPR017938">
    <property type="entry name" value="Riboflavin_synthase-like_b-brl"/>
</dbReference>
<dbReference type="GO" id="GO:0050660">
    <property type="term" value="F:flavin adenine dinucleotide binding"/>
    <property type="evidence" value="ECO:0007669"/>
    <property type="project" value="TreeGrafter"/>
</dbReference>
<dbReference type="Pfam" id="PF01794">
    <property type="entry name" value="Ferric_reduct"/>
    <property type="match status" value="1"/>
</dbReference>
<dbReference type="InterPro" id="IPR039261">
    <property type="entry name" value="FNR_nucleotide-bd"/>
</dbReference>
<dbReference type="Proteomes" id="UP001144396">
    <property type="component" value="Unassembled WGS sequence"/>
</dbReference>
<feature type="transmembrane region" description="Helical" evidence="13">
    <location>
        <begin position="152"/>
        <end position="170"/>
    </location>
</feature>
<evidence type="ECO:0000259" key="14">
    <source>
        <dbReference type="PROSITE" id="PS51384"/>
    </source>
</evidence>
<evidence type="ECO:0000256" key="1">
    <source>
        <dbReference type="ARBA" id="ARBA00001974"/>
    </source>
</evidence>
<keyword evidence="10" id="KW-0408">Iron</keyword>
<comment type="subcellular location">
    <subcellularLocation>
        <location evidence="2">Membrane</location>
        <topology evidence="2">Multi-pass membrane protein</topology>
    </subcellularLocation>
</comment>
<organism evidence="15 16">
    <name type="scientific">Agromyces rhizosphaerae</name>
    <dbReference type="NCBI Taxonomy" id="88374"/>
    <lineage>
        <taxon>Bacteria</taxon>
        <taxon>Bacillati</taxon>
        <taxon>Actinomycetota</taxon>
        <taxon>Actinomycetes</taxon>
        <taxon>Micrococcales</taxon>
        <taxon>Microbacteriaceae</taxon>
        <taxon>Agromyces</taxon>
    </lineage>
</organism>
<feature type="domain" description="FAD-binding FR-type" evidence="14">
    <location>
        <begin position="238"/>
        <end position="338"/>
    </location>
</feature>
<dbReference type="PANTHER" id="PTHR47354">
    <property type="entry name" value="NADH OXIDOREDUCTASE HCR"/>
    <property type="match status" value="1"/>
</dbReference>
<dbReference type="InterPro" id="IPR017927">
    <property type="entry name" value="FAD-bd_FR_type"/>
</dbReference>
<feature type="transmembrane region" description="Helical" evidence="13">
    <location>
        <begin position="110"/>
        <end position="132"/>
    </location>
</feature>
<dbReference type="SUPFAM" id="SSF52343">
    <property type="entry name" value="Ferredoxin reductase-like, C-terminal NADP-linked domain"/>
    <property type="match status" value="1"/>
</dbReference>
<dbReference type="Gene3D" id="2.40.30.10">
    <property type="entry name" value="Translation factors"/>
    <property type="match status" value="1"/>
</dbReference>
<keyword evidence="3" id="KW-0285">Flavoprotein</keyword>
<evidence type="ECO:0000256" key="13">
    <source>
        <dbReference type="SAM" id="Phobius"/>
    </source>
</evidence>
<comment type="cofactor">
    <cofactor evidence="1">
        <name>FAD</name>
        <dbReference type="ChEBI" id="CHEBI:57692"/>
    </cofactor>
</comment>